<feature type="transmembrane region" description="Helical" evidence="2">
    <location>
        <begin position="71"/>
        <end position="93"/>
    </location>
</feature>
<gene>
    <name evidence="3" type="ordered locus">Tcur_1665</name>
</gene>
<sequence length="210" mass="21094">MPKVPFGSHPGGGPGPRAHPLGRSRPPLIGSYRCPATVARPRPEPVAERYRGFAALHSALAAGPEIRLGRLWAGGAVAAVCAAMVTVLGGLVARGLLEVAVPAPVSPQADGAVVGLVYALCAVALTLQATGLLQVLMTVSARPVRALVWICGAGTGVAALLPLVVRADPQARLATAAIHLTAGIVVIAVLAVTASLAARWPGPPGLDPGR</sequence>
<evidence type="ECO:0000256" key="1">
    <source>
        <dbReference type="SAM" id="MobiDB-lite"/>
    </source>
</evidence>
<dbReference type="Proteomes" id="UP000001918">
    <property type="component" value="Chromosome"/>
</dbReference>
<evidence type="ECO:0000313" key="3">
    <source>
        <dbReference type="EMBL" id="ACY97241.1"/>
    </source>
</evidence>
<evidence type="ECO:0000313" key="4">
    <source>
        <dbReference type="Proteomes" id="UP000001918"/>
    </source>
</evidence>
<evidence type="ECO:0000256" key="2">
    <source>
        <dbReference type="SAM" id="Phobius"/>
    </source>
</evidence>
<accession>D1ABK5</accession>
<dbReference type="AlphaFoldDB" id="D1ABK5"/>
<name>D1ABK5_THECD</name>
<dbReference type="InterPro" id="IPR045713">
    <property type="entry name" value="DUF6069"/>
</dbReference>
<keyword evidence="2" id="KW-0472">Membrane</keyword>
<feature type="region of interest" description="Disordered" evidence="1">
    <location>
        <begin position="1"/>
        <end position="25"/>
    </location>
</feature>
<feature type="transmembrane region" description="Helical" evidence="2">
    <location>
        <begin position="146"/>
        <end position="165"/>
    </location>
</feature>
<dbReference type="OrthoDB" id="3483598at2"/>
<organism evidence="3 4">
    <name type="scientific">Thermomonospora curvata (strain ATCC 19995 / DSM 43183 / JCM 3096 / KCTC 9072 / NBRC 15933 / NCIMB 10081 / Henssen B9)</name>
    <dbReference type="NCBI Taxonomy" id="471852"/>
    <lineage>
        <taxon>Bacteria</taxon>
        <taxon>Bacillati</taxon>
        <taxon>Actinomycetota</taxon>
        <taxon>Actinomycetes</taxon>
        <taxon>Streptosporangiales</taxon>
        <taxon>Thermomonosporaceae</taxon>
        <taxon>Thermomonospora</taxon>
    </lineage>
</organism>
<dbReference type="EMBL" id="CP001738">
    <property type="protein sequence ID" value="ACY97241.1"/>
    <property type="molecule type" value="Genomic_DNA"/>
</dbReference>
<keyword evidence="2" id="KW-0812">Transmembrane</keyword>
<feature type="transmembrane region" description="Helical" evidence="2">
    <location>
        <begin position="113"/>
        <end position="139"/>
    </location>
</feature>
<dbReference type="HOGENOM" id="CLU_1309606_0_0_11"/>
<dbReference type="Pfam" id="PF19545">
    <property type="entry name" value="DUF6069"/>
    <property type="match status" value="1"/>
</dbReference>
<keyword evidence="2" id="KW-1133">Transmembrane helix</keyword>
<dbReference type="RefSeq" id="WP_012852025.1">
    <property type="nucleotide sequence ID" value="NC_013510.1"/>
</dbReference>
<dbReference type="KEGG" id="tcu:Tcur_1665"/>
<feature type="transmembrane region" description="Helical" evidence="2">
    <location>
        <begin position="177"/>
        <end position="198"/>
    </location>
</feature>
<reference evidence="3 4" key="1">
    <citation type="journal article" date="2011" name="Stand. Genomic Sci.">
        <title>Complete genome sequence of Thermomonospora curvata type strain (B9).</title>
        <authorList>
            <person name="Chertkov O."/>
            <person name="Sikorski J."/>
            <person name="Nolan M."/>
            <person name="Lapidus A."/>
            <person name="Lucas S."/>
            <person name="Del Rio T.G."/>
            <person name="Tice H."/>
            <person name="Cheng J.F."/>
            <person name="Goodwin L."/>
            <person name="Pitluck S."/>
            <person name="Liolios K."/>
            <person name="Ivanova N."/>
            <person name="Mavromatis K."/>
            <person name="Mikhailova N."/>
            <person name="Ovchinnikova G."/>
            <person name="Pati A."/>
            <person name="Chen A."/>
            <person name="Palaniappan K."/>
            <person name="Djao O.D."/>
            <person name="Land M."/>
            <person name="Hauser L."/>
            <person name="Chang Y.J."/>
            <person name="Jeffries C.D."/>
            <person name="Brettin T."/>
            <person name="Han C."/>
            <person name="Detter J.C."/>
            <person name="Rohde M."/>
            <person name="Goker M."/>
            <person name="Woyke T."/>
            <person name="Bristow J."/>
            <person name="Eisen J.A."/>
            <person name="Markowitz V."/>
            <person name="Hugenholtz P."/>
            <person name="Klenk H.P."/>
            <person name="Kyrpides N.C."/>
        </authorList>
    </citation>
    <scope>NUCLEOTIDE SEQUENCE [LARGE SCALE GENOMIC DNA]</scope>
    <source>
        <strain evidence="4">ATCC 19995 / DSM 43183 / JCM 3096 / KCTC 9072 / NBRC 15933 / NCIMB 10081 / Henssen B9</strain>
    </source>
</reference>
<keyword evidence="4" id="KW-1185">Reference proteome</keyword>
<proteinExistence type="predicted"/>
<protein>
    <submittedName>
        <fullName evidence="3">Uncharacterized protein</fullName>
    </submittedName>
</protein>